<gene>
    <name evidence="2" type="ORF">F2P81_018847</name>
</gene>
<sequence length="92" mass="10035">MGTAASAARKNGAEHAQLARSARAGVEIRVVPENTASYSSSSVPPQFEQSSRNNRFHDDSTSDWPYSVHLVAFCSRMTRRAGQLHASGRDFP</sequence>
<reference evidence="2 3" key="1">
    <citation type="submission" date="2019-06" db="EMBL/GenBank/DDBJ databases">
        <title>Draft genomes of female and male turbot (Scophthalmus maximus).</title>
        <authorList>
            <person name="Xu H."/>
            <person name="Xu X.-W."/>
            <person name="Shao C."/>
            <person name="Chen S."/>
        </authorList>
    </citation>
    <scope>NUCLEOTIDE SEQUENCE [LARGE SCALE GENOMIC DNA]</scope>
    <source>
        <strain evidence="2">Ysfricsl-2016a</strain>
        <tissue evidence="2">Blood</tissue>
    </source>
</reference>
<evidence type="ECO:0000256" key="1">
    <source>
        <dbReference type="SAM" id="MobiDB-lite"/>
    </source>
</evidence>
<feature type="compositionally biased region" description="Polar residues" evidence="1">
    <location>
        <begin position="34"/>
        <end position="53"/>
    </location>
</feature>
<dbReference type="EMBL" id="VEVO01000016">
    <property type="protein sequence ID" value="KAF0029742.1"/>
    <property type="molecule type" value="Genomic_DNA"/>
</dbReference>
<feature type="region of interest" description="Disordered" evidence="1">
    <location>
        <begin position="34"/>
        <end position="60"/>
    </location>
</feature>
<feature type="region of interest" description="Disordered" evidence="1">
    <location>
        <begin position="1"/>
        <end position="22"/>
    </location>
</feature>
<comment type="caution">
    <text evidence="2">The sequence shown here is derived from an EMBL/GenBank/DDBJ whole genome shotgun (WGS) entry which is preliminary data.</text>
</comment>
<dbReference type="AlphaFoldDB" id="A0A6A4SH86"/>
<organism evidence="2 3">
    <name type="scientific">Scophthalmus maximus</name>
    <name type="common">Turbot</name>
    <name type="synonym">Psetta maxima</name>
    <dbReference type="NCBI Taxonomy" id="52904"/>
    <lineage>
        <taxon>Eukaryota</taxon>
        <taxon>Metazoa</taxon>
        <taxon>Chordata</taxon>
        <taxon>Craniata</taxon>
        <taxon>Vertebrata</taxon>
        <taxon>Euteleostomi</taxon>
        <taxon>Actinopterygii</taxon>
        <taxon>Neopterygii</taxon>
        <taxon>Teleostei</taxon>
        <taxon>Neoteleostei</taxon>
        <taxon>Acanthomorphata</taxon>
        <taxon>Carangaria</taxon>
        <taxon>Pleuronectiformes</taxon>
        <taxon>Pleuronectoidei</taxon>
        <taxon>Scophthalmidae</taxon>
        <taxon>Scophthalmus</taxon>
    </lineage>
</organism>
<evidence type="ECO:0000313" key="2">
    <source>
        <dbReference type="EMBL" id="KAF0029742.1"/>
    </source>
</evidence>
<evidence type="ECO:0000313" key="3">
    <source>
        <dbReference type="Proteomes" id="UP000438429"/>
    </source>
</evidence>
<dbReference type="Proteomes" id="UP000438429">
    <property type="component" value="Unassembled WGS sequence"/>
</dbReference>
<proteinExistence type="predicted"/>
<name>A0A6A4SH86_SCOMX</name>
<protein>
    <submittedName>
        <fullName evidence="2">Uncharacterized protein</fullName>
    </submittedName>
</protein>
<accession>A0A6A4SH86</accession>